<comment type="caution">
    <text evidence="1">The sequence shown here is derived from an EMBL/GenBank/DDBJ whole genome shotgun (WGS) entry which is preliminary data.</text>
</comment>
<dbReference type="Proteomes" id="UP001160148">
    <property type="component" value="Unassembled WGS sequence"/>
</dbReference>
<name>A0AAV0WB77_9HEMI</name>
<gene>
    <name evidence="1" type="ORF">MEUPH1_LOCUS9253</name>
</gene>
<accession>A0AAV0WB77</accession>
<dbReference type="EMBL" id="CARXXK010000002">
    <property type="protein sequence ID" value="CAI6353091.1"/>
    <property type="molecule type" value="Genomic_DNA"/>
</dbReference>
<keyword evidence="2" id="KW-1185">Reference proteome</keyword>
<dbReference type="AlphaFoldDB" id="A0AAV0WB77"/>
<proteinExistence type="predicted"/>
<reference evidence="1 2" key="1">
    <citation type="submission" date="2023-01" db="EMBL/GenBank/DDBJ databases">
        <authorList>
            <person name="Whitehead M."/>
        </authorList>
    </citation>
    <scope>NUCLEOTIDE SEQUENCE [LARGE SCALE GENOMIC DNA]</scope>
</reference>
<evidence type="ECO:0000313" key="1">
    <source>
        <dbReference type="EMBL" id="CAI6353091.1"/>
    </source>
</evidence>
<protein>
    <recommendedName>
        <fullName evidence="3">Protein kinase domain-containing protein</fullName>
    </recommendedName>
</protein>
<sequence>MDWKLQPRQQHAENTAYNIVEKKIYKMERLETLVAQTSVIQHPHISSLRAYYTQADGKISKIKSIEVCSTNSRRISWST</sequence>
<organism evidence="1 2">
    <name type="scientific">Macrosiphum euphorbiae</name>
    <name type="common">potato aphid</name>
    <dbReference type="NCBI Taxonomy" id="13131"/>
    <lineage>
        <taxon>Eukaryota</taxon>
        <taxon>Metazoa</taxon>
        <taxon>Ecdysozoa</taxon>
        <taxon>Arthropoda</taxon>
        <taxon>Hexapoda</taxon>
        <taxon>Insecta</taxon>
        <taxon>Pterygota</taxon>
        <taxon>Neoptera</taxon>
        <taxon>Paraneoptera</taxon>
        <taxon>Hemiptera</taxon>
        <taxon>Sternorrhyncha</taxon>
        <taxon>Aphidomorpha</taxon>
        <taxon>Aphidoidea</taxon>
        <taxon>Aphididae</taxon>
        <taxon>Macrosiphini</taxon>
        <taxon>Macrosiphum</taxon>
    </lineage>
</organism>
<evidence type="ECO:0000313" key="2">
    <source>
        <dbReference type="Proteomes" id="UP001160148"/>
    </source>
</evidence>
<evidence type="ECO:0008006" key="3">
    <source>
        <dbReference type="Google" id="ProtNLM"/>
    </source>
</evidence>